<dbReference type="EMBL" id="KZ107843">
    <property type="protein sequence ID" value="OSS49822.1"/>
    <property type="molecule type" value="Genomic_DNA"/>
</dbReference>
<accession>A0A1Y2M1E1</accession>
<dbReference type="OMA" id="DIVMAKH"/>
<dbReference type="AlphaFoldDB" id="A0A1Y2M1E1"/>
<reference evidence="1 2" key="1">
    <citation type="journal article" date="2017" name="Genome Announc.">
        <title>Genome sequence of the saprophytic ascomycete Epicoccum nigrum ICMP 19927 strain isolated from New Zealand.</title>
        <authorList>
            <person name="Fokin M."/>
            <person name="Fleetwood D."/>
            <person name="Weir B.S."/>
            <person name="Villas-Boas S.G."/>
        </authorList>
    </citation>
    <scope>NUCLEOTIDE SEQUENCE [LARGE SCALE GENOMIC DNA]</scope>
    <source>
        <strain evidence="1 2">ICMP 19927</strain>
    </source>
</reference>
<name>A0A1Y2M1E1_EPING</name>
<protein>
    <submittedName>
        <fullName evidence="1">Uncharacterized protein</fullName>
    </submittedName>
</protein>
<evidence type="ECO:0000313" key="2">
    <source>
        <dbReference type="Proteomes" id="UP000193240"/>
    </source>
</evidence>
<evidence type="ECO:0000313" key="1">
    <source>
        <dbReference type="EMBL" id="OSS49822.1"/>
    </source>
</evidence>
<gene>
    <name evidence="1" type="ORF">B5807_06271</name>
</gene>
<dbReference type="InParanoid" id="A0A1Y2M1E1"/>
<organism evidence="1 2">
    <name type="scientific">Epicoccum nigrum</name>
    <name type="common">Soil fungus</name>
    <name type="synonym">Epicoccum purpurascens</name>
    <dbReference type="NCBI Taxonomy" id="105696"/>
    <lineage>
        <taxon>Eukaryota</taxon>
        <taxon>Fungi</taxon>
        <taxon>Dikarya</taxon>
        <taxon>Ascomycota</taxon>
        <taxon>Pezizomycotina</taxon>
        <taxon>Dothideomycetes</taxon>
        <taxon>Pleosporomycetidae</taxon>
        <taxon>Pleosporales</taxon>
        <taxon>Pleosporineae</taxon>
        <taxon>Didymellaceae</taxon>
        <taxon>Epicoccum</taxon>
    </lineage>
</organism>
<sequence length="112" mass="12695">MDGFPRGDIVMAKHLKDMIISQLKTGNELGKGDIGDFDVMHFKEGDTYYAQAIIHSNYYNFVDNRGQPVKHRAWTPVAFASSKDGVLGALELLWNRLQSTVPPHMKRKYSPD</sequence>
<dbReference type="Proteomes" id="UP000193240">
    <property type="component" value="Unassembled WGS sequence"/>
</dbReference>
<proteinExistence type="predicted"/>
<keyword evidence="2" id="KW-1185">Reference proteome</keyword>